<keyword evidence="5 12" id="KW-1133">Transmembrane helix</keyword>
<proteinExistence type="inferred from homology"/>
<evidence type="ECO:0000256" key="12">
    <source>
        <dbReference type="SAM" id="Phobius"/>
    </source>
</evidence>
<comment type="subcellular location">
    <subcellularLocation>
        <location evidence="1">Cell inner membrane</location>
        <topology evidence="1">Single-pass type II membrane protein</topology>
        <orientation evidence="1">Periplasmic side</orientation>
    </subcellularLocation>
</comment>
<dbReference type="Proteomes" id="UP001501207">
    <property type="component" value="Unassembled WGS sequence"/>
</dbReference>
<dbReference type="InterPro" id="IPR052029">
    <property type="entry name" value="PpiD_chaperone"/>
</dbReference>
<dbReference type="InterPro" id="IPR000297">
    <property type="entry name" value="PPIase_PpiC"/>
</dbReference>
<name>A0ABP8FCH6_9BACT</name>
<keyword evidence="7" id="KW-0143">Chaperone</keyword>
<keyword evidence="6 12" id="KW-0472">Membrane</keyword>
<evidence type="ECO:0000256" key="3">
    <source>
        <dbReference type="ARBA" id="ARBA00022519"/>
    </source>
</evidence>
<sequence>MSVIQKIRDKYATVMIVVVVIALLAFLLMDAFVGPKSLFHRSTDVGEVDGQSLDYRDFVQQLQVTENMYRNNMPEGTSIDDATRQRLRDQVWQKFLTDVLFGKEYEQLGIGFTDAEMRDITVTSNADPQIQAIPAFHNQQTGQFDPNMVIEFLRQLSAGGAANEQVAQQRAQWMQLEDYLRNASLQRKLFTLVRQAVYVPKWLEKEQQEEQSAQASISYVNVPYTTISDSAVKVTDAELQSYLNAHQALYHREASRRIEYVSFDAVPTAADTAAVMTQLAAVKPEFDTVSAENMGAFIARSSEMKFYDGYVPESMMQIPEKDSITTLPVGGIYGPFHDNGMVSYVRMVDKKMMPDSVKVRHILISTQQTPDSIARQRIDSIEQAVKGGADFGQLVLEYSDDPGSKQNGGEYDLTPMTNFIPEFKDFAFEHKPGELGVVKSQQYGYFLIQVLSRGTEEPAYKVAFLAKRLDPSEGTENVVYGQASEFAGKYATRAQFDKAVREEGLNKKAADNIHTTDYVIPGIGQARELIQWAFNEKTELGDRSSVFSLGEHYVIAVLTGIQEEGLANLGEVRAELTAAVRKEKKGKQIAGKIGNASTLDAVSKSTGQQVQQAQNISFATPFIPNAGFEPRIVGAAFRKDLAGGKVSPALSGNNGVFVLKVDSLQHITPAAATAQDQQQEAMLQQTISGQLLEMLRKEAKIKDERLKYF</sequence>
<keyword evidence="11" id="KW-0697">Rotamase</keyword>
<evidence type="ECO:0000256" key="6">
    <source>
        <dbReference type="ARBA" id="ARBA00023136"/>
    </source>
</evidence>
<dbReference type="SUPFAM" id="SSF54534">
    <property type="entry name" value="FKBP-like"/>
    <property type="match status" value="1"/>
</dbReference>
<feature type="domain" description="PpiC" evidence="13">
    <location>
        <begin position="354"/>
        <end position="452"/>
    </location>
</feature>
<keyword evidence="3" id="KW-0997">Cell inner membrane</keyword>
<dbReference type="PANTHER" id="PTHR47529:SF1">
    <property type="entry name" value="PERIPLASMIC CHAPERONE PPID"/>
    <property type="match status" value="1"/>
</dbReference>
<comment type="caution">
    <text evidence="14">The sequence shown here is derived from an EMBL/GenBank/DDBJ whole genome shotgun (WGS) entry which is preliminary data.</text>
</comment>
<evidence type="ECO:0000256" key="8">
    <source>
        <dbReference type="ARBA" id="ARBA00038408"/>
    </source>
</evidence>
<evidence type="ECO:0000313" key="15">
    <source>
        <dbReference type="Proteomes" id="UP001501207"/>
    </source>
</evidence>
<dbReference type="Pfam" id="PF13616">
    <property type="entry name" value="Rotamase_3"/>
    <property type="match status" value="1"/>
</dbReference>
<dbReference type="Pfam" id="PF13623">
    <property type="entry name" value="SurA_N_2"/>
    <property type="match status" value="1"/>
</dbReference>
<protein>
    <recommendedName>
        <fullName evidence="9">Periplasmic chaperone PpiD</fullName>
    </recommendedName>
    <alternativeName>
        <fullName evidence="10">Periplasmic folding chaperone</fullName>
    </alternativeName>
</protein>
<evidence type="ECO:0000259" key="13">
    <source>
        <dbReference type="PROSITE" id="PS50198"/>
    </source>
</evidence>
<dbReference type="SUPFAM" id="SSF109998">
    <property type="entry name" value="Triger factor/SurA peptide-binding domain-like"/>
    <property type="match status" value="1"/>
</dbReference>
<comment type="similarity">
    <text evidence="8">Belongs to the PpiD chaperone family.</text>
</comment>
<evidence type="ECO:0000256" key="9">
    <source>
        <dbReference type="ARBA" id="ARBA00040743"/>
    </source>
</evidence>
<evidence type="ECO:0000256" key="10">
    <source>
        <dbReference type="ARBA" id="ARBA00042775"/>
    </source>
</evidence>
<dbReference type="EMBL" id="BAABFN010000001">
    <property type="protein sequence ID" value="GAA4300394.1"/>
    <property type="molecule type" value="Genomic_DNA"/>
</dbReference>
<evidence type="ECO:0000256" key="5">
    <source>
        <dbReference type="ARBA" id="ARBA00022989"/>
    </source>
</evidence>
<evidence type="ECO:0000256" key="2">
    <source>
        <dbReference type="ARBA" id="ARBA00022475"/>
    </source>
</evidence>
<dbReference type="PROSITE" id="PS50198">
    <property type="entry name" value="PPIC_PPIASE_2"/>
    <property type="match status" value="1"/>
</dbReference>
<keyword evidence="15" id="KW-1185">Reference proteome</keyword>
<accession>A0ABP8FCH6</accession>
<dbReference type="InterPro" id="IPR027304">
    <property type="entry name" value="Trigger_fact/SurA_dom_sf"/>
</dbReference>
<keyword evidence="2" id="KW-1003">Cell membrane</keyword>
<dbReference type="RefSeq" id="WP_344973696.1">
    <property type="nucleotide sequence ID" value="NZ_BAABFN010000001.1"/>
</dbReference>
<dbReference type="PANTHER" id="PTHR47529">
    <property type="entry name" value="PEPTIDYL-PROLYL CIS-TRANS ISOMERASE D"/>
    <property type="match status" value="1"/>
</dbReference>
<evidence type="ECO:0000256" key="4">
    <source>
        <dbReference type="ARBA" id="ARBA00022692"/>
    </source>
</evidence>
<keyword evidence="11 14" id="KW-0413">Isomerase</keyword>
<evidence type="ECO:0000256" key="1">
    <source>
        <dbReference type="ARBA" id="ARBA00004382"/>
    </source>
</evidence>
<gene>
    <name evidence="14" type="ORF">GCM10023143_01290</name>
</gene>
<evidence type="ECO:0000256" key="11">
    <source>
        <dbReference type="PROSITE-ProRule" id="PRU00278"/>
    </source>
</evidence>
<organism evidence="14 15">
    <name type="scientific">Compostibacter hankyongensis</name>
    <dbReference type="NCBI Taxonomy" id="1007089"/>
    <lineage>
        <taxon>Bacteria</taxon>
        <taxon>Pseudomonadati</taxon>
        <taxon>Bacteroidota</taxon>
        <taxon>Chitinophagia</taxon>
        <taxon>Chitinophagales</taxon>
        <taxon>Chitinophagaceae</taxon>
        <taxon>Compostibacter</taxon>
    </lineage>
</organism>
<feature type="transmembrane region" description="Helical" evidence="12">
    <location>
        <begin position="12"/>
        <end position="33"/>
    </location>
</feature>
<evidence type="ECO:0000256" key="7">
    <source>
        <dbReference type="ARBA" id="ARBA00023186"/>
    </source>
</evidence>
<dbReference type="Gene3D" id="3.10.50.40">
    <property type="match status" value="1"/>
</dbReference>
<reference evidence="15" key="1">
    <citation type="journal article" date="2019" name="Int. J. Syst. Evol. Microbiol.">
        <title>The Global Catalogue of Microorganisms (GCM) 10K type strain sequencing project: providing services to taxonomists for standard genome sequencing and annotation.</title>
        <authorList>
            <consortium name="The Broad Institute Genomics Platform"/>
            <consortium name="The Broad Institute Genome Sequencing Center for Infectious Disease"/>
            <person name="Wu L."/>
            <person name="Ma J."/>
        </authorList>
    </citation>
    <scope>NUCLEOTIDE SEQUENCE [LARGE SCALE GENOMIC DNA]</scope>
    <source>
        <strain evidence="15">JCM 17664</strain>
    </source>
</reference>
<dbReference type="InterPro" id="IPR046357">
    <property type="entry name" value="PPIase_dom_sf"/>
</dbReference>
<dbReference type="GO" id="GO:0016853">
    <property type="term" value="F:isomerase activity"/>
    <property type="evidence" value="ECO:0007669"/>
    <property type="project" value="UniProtKB-KW"/>
</dbReference>
<evidence type="ECO:0000313" key="14">
    <source>
        <dbReference type="EMBL" id="GAA4300394.1"/>
    </source>
</evidence>
<keyword evidence="4 12" id="KW-0812">Transmembrane</keyword>